<dbReference type="InterPro" id="IPR027417">
    <property type="entry name" value="P-loop_NTPase"/>
</dbReference>
<reference evidence="3 4" key="1">
    <citation type="submission" date="2016-10" db="EMBL/GenBank/DDBJ databases">
        <authorList>
            <person name="de Groot N.N."/>
        </authorList>
    </citation>
    <scope>NUCLEOTIDE SEQUENCE [LARGE SCALE GENOMIC DNA]</scope>
    <source>
        <strain evidence="3 4">CGMCC 1.10836</strain>
    </source>
</reference>
<sequence>MKILALHLSNVRKFTGQRASITGIGTGITVLSEANEFGKSTFFDAIHALFFEKYSTASKPVKSLQPYAGGGVEISADIATDQGEFRVEKRFLARKSAKVTRLSDNTTIAQDDEAERWIAALLGSASDGPAGLLWVRQGLVGLEPDTAREKTQAMDARRDLLSSVAGEIDAMTGGRRMDRVMRAVADALGDLATQRGTKRGVWKQAADDVAALEAEFATVNAQVTALNAALVARKQAESTLNRLDSPEGKTRRDTALALAKTALDAARAHAGLVTVARQDHDLAALHTKATRNDLDSFLAALDGLQTAQTFVNKTKTASDQAKIDTATRKLSLDHAAAQHQTALTAVAIARAALEDTRVQITARKARNDAALLTTQITKAQSISTERDTANAVVKASGATPAWLQKVETAAADVALHTNAISATATTLRVTYDAAARITQNGADLPANQPIVLEGETVLRLPGIGQVSIFAQSAGPQVKATLAAAQVKLDGLLAQTGATDVPDARRIAAIRAQAQIQFDRAQGILDALAPAGIAALHSAKAEADLTASAAHDAPLPAIADVDAAVSQAETVATAAQILWAQADCDHTAARENAIKAEAAADTAHARLDHASTNAGPAESHDSQRADLLRRHAQTDAALIDTHTKLQSLIAAAPDIDTAQAELDRAEAAIKAAQTERAQVSERRAALSSQIQTLAGNGIEERRDDLAGQLDTARLAEARLAQKAAALTRLQSALEAERVAARDLYFGPIQEALKPLLSILHSDAALRFDNDSLLPNGLSRADTDEPLEDLSGGTREQIAILTRLAFARLYAHQGRHMPIILDDALVYSDDDRIIKMFTALTRVAKDQQIIVFSCRQLAFQDLGGTRPKFEVTPL</sequence>
<proteinExistence type="predicted"/>
<dbReference type="PANTHER" id="PTHR41259:SF1">
    <property type="entry name" value="DOUBLE-STRAND BREAK REPAIR RAD50 ATPASE, PUTATIVE-RELATED"/>
    <property type="match status" value="1"/>
</dbReference>
<dbReference type="AlphaFoldDB" id="A0A1H8K5Y6"/>
<dbReference type="InterPro" id="IPR038729">
    <property type="entry name" value="Rad50/SbcC_AAA"/>
</dbReference>
<evidence type="ECO:0000259" key="2">
    <source>
        <dbReference type="Pfam" id="PF13476"/>
    </source>
</evidence>
<keyword evidence="1" id="KW-0175">Coiled coil</keyword>
<dbReference type="Pfam" id="PF13476">
    <property type="entry name" value="AAA_23"/>
    <property type="match status" value="1"/>
</dbReference>
<dbReference type="RefSeq" id="WP_082224967.1">
    <property type="nucleotide sequence ID" value="NZ_FOCO01000029.1"/>
</dbReference>
<dbReference type="STRING" id="1077947.SAMN05216227_102933"/>
<organism evidence="3 4">
    <name type="scientific">Pseudorhodobacter antarcticus</name>
    <dbReference type="NCBI Taxonomy" id="1077947"/>
    <lineage>
        <taxon>Bacteria</taxon>
        <taxon>Pseudomonadati</taxon>
        <taxon>Pseudomonadota</taxon>
        <taxon>Alphaproteobacteria</taxon>
        <taxon>Rhodobacterales</taxon>
        <taxon>Paracoccaceae</taxon>
        <taxon>Pseudorhodobacter</taxon>
    </lineage>
</organism>
<evidence type="ECO:0000313" key="4">
    <source>
        <dbReference type="Proteomes" id="UP000183002"/>
    </source>
</evidence>
<evidence type="ECO:0000313" key="3">
    <source>
        <dbReference type="EMBL" id="SEN88245.1"/>
    </source>
</evidence>
<dbReference type="SUPFAM" id="SSF52540">
    <property type="entry name" value="P-loop containing nucleoside triphosphate hydrolases"/>
    <property type="match status" value="1"/>
</dbReference>
<gene>
    <name evidence="3" type="ORF">SAMN05216227_102933</name>
</gene>
<name>A0A1H8K5Y6_9RHOB</name>
<feature type="domain" description="Rad50/SbcC-type AAA" evidence="2">
    <location>
        <begin position="6"/>
        <end position="105"/>
    </location>
</feature>
<dbReference type="PANTHER" id="PTHR41259">
    <property type="entry name" value="DOUBLE-STRAND BREAK REPAIR RAD50 ATPASE, PUTATIVE-RELATED"/>
    <property type="match status" value="1"/>
</dbReference>
<dbReference type="GO" id="GO:0016887">
    <property type="term" value="F:ATP hydrolysis activity"/>
    <property type="evidence" value="ECO:0007669"/>
    <property type="project" value="InterPro"/>
</dbReference>
<protein>
    <submittedName>
        <fullName evidence="3">AAA domain-containing protein</fullName>
    </submittedName>
</protein>
<feature type="coiled-coil region" evidence="1">
    <location>
        <begin position="654"/>
        <end position="688"/>
    </location>
</feature>
<dbReference type="GO" id="GO:0006302">
    <property type="term" value="P:double-strand break repair"/>
    <property type="evidence" value="ECO:0007669"/>
    <property type="project" value="InterPro"/>
</dbReference>
<dbReference type="OrthoDB" id="7069379at2"/>
<dbReference type="Proteomes" id="UP000183002">
    <property type="component" value="Unassembled WGS sequence"/>
</dbReference>
<dbReference type="Gene3D" id="3.40.50.300">
    <property type="entry name" value="P-loop containing nucleotide triphosphate hydrolases"/>
    <property type="match status" value="2"/>
</dbReference>
<accession>A0A1H8K5Y6</accession>
<dbReference type="EMBL" id="FOCO01000029">
    <property type="protein sequence ID" value="SEN88245.1"/>
    <property type="molecule type" value="Genomic_DNA"/>
</dbReference>
<evidence type="ECO:0000256" key="1">
    <source>
        <dbReference type="SAM" id="Coils"/>
    </source>
</evidence>
<keyword evidence="4" id="KW-1185">Reference proteome</keyword>